<feature type="domain" description="Polysaccharide pyruvyl transferase" evidence="1">
    <location>
        <begin position="19"/>
        <end position="296"/>
    </location>
</feature>
<proteinExistence type="predicted"/>
<dbReference type="RefSeq" id="WP_345009822.1">
    <property type="nucleotide sequence ID" value="NZ_BAABFC010000003.1"/>
</dbReference>
<evidence type="ECO:0000313" key="2">
    <source>
        <dbReference type="EMBL" id="GAA4494213.1"/>
    </source>
</evidence>
<evidence type="ECO:0000313" key="3">
    <source>
        <dbReference type="Proteomes" id="UP001501321"/>
    </source>
</evidence>
<dbReference type="Pfam" id="PF04230">
    <property type="entry name" value="PS_pyruv_trans"/>
    <property type="match status" value="1"/>
</dbReference>
<comment type="caution">
    <text evidence="2">The sequence shown here is derived from an EMBL/GenBank/DDBJ whole genome shotgun (WGS) entry which is preliminary data.</text>
</comment>
<accession>A0ABP8PXJ7</accession>
<gene>
    <name evidence="2" type="ORF">GCM10023095_05470</name>
</gene>
<reference evidence="3" key="1">
    <citation type="journal article" date="2019" name="Int. J. Syst. Evol. Microbiol.">
        <title>The Global Catalogue of Microorganisms (GCM) 10K type strain sequencing project: providing services to taxonomists for standard genome sequencing and annotation.</title>
        <authorList>
            <consortium name="The Broad Institute Genomics Platform"/>
            <consortium name="The Broad Institute Genome Sequencing Center for Infectious Disease"/>
            <person name="Wu L."/>
            <person name="Ma J."/>
        </authorList>
    </citation>
    <scope>NUCLEOTIDE SEQUENCE [LARGE SCALE GENOMIC DNA]</scope>
    <source>
        <strain evidence="3">JCM 32226</strain>
    </source>
</reference>
<evidence type="ECO:0000259" key="1">
    <source>
        <dbReference type="Pfam" id="PF04230"/>
    </source>
</evidence>
<organism evidence="2 3">
    <name type="scientific">Pseudaeromonas paramecii</name>
    <dbReference type="NCBI Taxonomy" id="2138166"/>
    <lineage>
        <taxon>Bacteria</taxon>
        <taxon>Pseudomonadati</taxon>
        <taxon>Pseudomonadota</taxon>
        <taxon>Gammaproteobacteria</taxon>
        <taxon>Aeromonadales</taxon>
        <taxon>Aeromonadaceae</taxon>
        <taxon>Pseudaeromonas</taxon>
    </lineage>
</organism>
<protein>
    <recommendedName>
        <fullName evidence="1">Polysaccharide pyruvyl transferase domain-containing protein</fullName>
    </recommendedName>
</protein>
<keyword evidence="3" id="KW-1185">Reference proteome</keyword>
<dbReference type="InterPro" id="IPR007345">
    <property type="entry name" value="Polysacch_pyruvyl_Trfase"/>
</dbReference>
<name>A0ABP8PXJ7_9GAMM</name>
<sequence>MTKPNKPMNIVFSTTRQWNPGDEFILMGSMNLLRHAVGEFNPIIYNRNPQIRRARRHDWIKRIDNLLGKDFLEKFLDNSVKDRLPMDYADMVVFAGSPEWRGLRMTKLYRSIREYQLPTLFMGLGTSGKFTFDDRHFTADEQAVFKAAKLITCRDTDTKESLQPLPVHQLPCPALFSSPTQQQVKEVKRIGLIYGTKSAVACNNVSEHTHDYLMQIYRHILARYGDSYEIEFVAHYIDELSPFPQDFPGQTLRYSFDSKDYLEIFGRYDLVIGHRVHGIGISASQGIPGIMIAHDPRAVTVKGFQAAMVPVGAPLAELEQLIDERLADIGRFSQALLEHKAATQTRYLDLFAAAGL</sequence>
<dbReference type="EMBL" id="BAABFC010000003">
    <property type="protein sequence ID" value="GAA4494213.1"/>
    <property type="molecule type" value="Genomic_DNA"/>
</dbReference>
<dbReference type="Proteomes" id="UP001501321">
    <property type="component" value="Unassembled WGS sequence"/>
</dbReference>